<dbReference type="EnsemblMetazoa" id="Aqu2.1.38615_001">
    <property type="protein sequence ID" value="Aqu2.1.38615_001"/>
    <property type="gene ID" value="Aqu2.1.38615"/>
</dbReference>
<organism evidence="2">
    <name type="scientific">Amphimedon queenslandica</name>
    <name type="common">Sponge</name>
    <dbReference type="NCBI Taxonomy" id="400682"/>
    <lineage>
        <taxon>Eukaryota</taxon>
        <taxon>Metazoa</taxon>
        <taxon>Porifera</taxon>
        <taxon>Demospongiae</taxon>
        <taxon>Heteroscleromorpha</taxon>
        <taxon>Haplosclerida</taxon>
        <taxon>Niphatidae</taxon>
        <taxon>Amphimedon</taxon>
    </lineage>
</organism>
<feature type="compositionally biased region" description="Polar residues" evidence="1">
    <location>
        <begin position="241"/>
        <end position="251"/>
    </location>
</feature>
<feature type="region of interest" description="Disordered" evidence="1">
    <location>
        <begin position="115"/>
        <end position="176"/>
    </location>
</feature>
<protein>
    <submittedName>
        <fullName evidence="2">Uncharacterized protein</fullName>
    </submittedName>
</protein>
<feature type="region of interest" description="Disordered" evidence="1">
    <location>
        <begin position="369"/>
        <end position="422"/>
    </location>
</feature>
<dbReference type="eggNOG" id="ENOG502SWW3">
    <property type="taxonomic scope" value="Eukaryota"/>
</dbReference>
<evidence type="ECO:0000256" key="1">
    <source>
        <dbReference type="SAM" id="MobiDB-lite"/>
    </source>
</evidence>
<reference evidence="3" key="1">
    <citation type="journal article" date="2010" name="Nature">
        <title>The Amphimedon queenslandica genome and the evolution of animal complexity.</title>
        <authorList>
            <person name="Srivastava M."/>
            <person name="Simakov O."/>
            <person name="Chapman J."/>
            <person name="Fahey B."/>
            <person name="Gauthier M.E."/>
            <person name="Mitros T."/>
            <person name="Richards G.S."/>
            <person name="Conaco C."/>
            <person name="Dacre M."/>
            <person name="Hellsten U."/>
            <person name="Larroux C."/>
            <person name="Putnam N.H."/>
            <person name="Stanke M."/>
            <person name="Adamska M."/>
            <person name="Darling A."/>
            <person name="Degnan S.M."/>
            <person name="Oakley T.H."/>
            <person name="Plachetzki D.C."/>
            <person name="Zhai Y."/>
            <person name="Adamski M."/>
            <person name="Calcino A."/>
            <person name="Cummins S.F."/>
            <person name="Goodstein D.M."/>
            <person name="Harris C."/>
            <person name="Jackson D.J."/>
            <person name="Leys S.P."/>
            <person name="Shu S."/>
            <person name="Woodcroft B.J."/>
            <person name="Vervoort M."/>
            <person name="Kosik K.S."/>
            <person name="Manning G."/>
            <person name="Degnan B.M."/>
            <person name="Rokhsar D.S."/>
        </authorList>
    </citation>
    <scope>NUCLEOTIDE SEQUENCE [LARGE SCALE GENOMIC DNA]</scope>
</reference>
<feature type="compositionally biased region" description="Polar residues" evidence="1">
    <location>
        <begin position="151"/>
        <end position="171"/>
    </location>
</feature>
<keyword evidence="3" id="KW-1185">Reference proteome</keyword>
<sequence>MASDEQVIKDKERVLQTSTPFIRTSVQSAQGGQLDGSLFEIPTKKQDSTVNLDTSLLDQTSRNEETTSEHNSTNVTQLNAGFINSTSVCSESESIVQQPNETDRGYLDAIIEEEEDEQPAGIAASDTGDAAVKTETQTAETETHTPEIDTAGTNTDASNTETNTAKTNIDASDTAEIDTAETNIDASDTDTHTAAEADTCTATHAETDAADIENSMDTETSKTDTHSGIKSSTKAAKESNSRYIESKTQQPEKQRKRKRLTKAEQAALEALESFGGSDLGSVLLKNETFEERLARDKQALESESGKMEGVPPARKKTRLELAREEAKLAFENIPLGQTDKRTPPPAPPTIYKDVSERKLTRTQRAKLEVLQSFGGTGFDDLFPKKKEEEEEEEEEGEGKAKEGIFEEDKKENKPVSETGLTS</sequence>
<dbReference type="KEGG" id="aqu:105316860"/>
<dbReference type="OrthoDB" id="5972520at2759"/>
<evidence type="ECO:0000313" key="3">
    <source>
        <dbReference type="Proteomes" id="UP000007879"/>
    </source>
</evidence>
<accession>A0A1X7VE79</accession>
<reference evidence="2" key="2">
    <citation type="submission" date="2017-05" db="UniProtKB">
        <authorList>
            <consortium name="EnsemblMetazoa"/>
        </authorList>
    </citation>
    <scope>IDENTIFICATION</scope>
</reference>
<dbReference type="InParanoid" id="A0A1X7VE79"/>
<evidence type="ECO:0000313" key="2">
    <source>
        <dbReference type="EnsemblMetazoa" id="Aqu2.1.38615_001"/>
    </source>
</evidence>
<dbReference type="EnsemblMetazoa" id="XM_019993603.1">
    <property type="protein sequence ID" value="XP_019849162.1"/>
    <property type="gene ID" value="LOC105316860"/>
</dbReference>
<feature type="region of interest" description="Disordered" evidence="1">
    <location>
        <begin position="197"/>
        <end position="261"/>
    </location>
</feature>
<proteinExistence type="predicted"/>
<feature type="region of interest" description="Disordered" evidence="1">
    <location>
        <begin position="330"/>
        <end position="357"/>
    </location>
</feature>
<dbReference type="AlphaFoldDB" id="A0A1X7VE79"/>
<feature type="compositionally biased region" description="Basic and acidic residues" evidence="1">
    <location>
        <begin position="397"/>
        <end position="414"/>
    </location>
</feature>
<name>A0A1X7VE79_AMPQE</name>
<gene>
    <name evidence="2" type="primary">105316860</name>
</gene>
<dbReference type="Proteomes" id="UP000007879">
    <property type="component" value="Unassembled WGS sequence"/>
</dbReference>